<feature type="region of interest" description="Disordered" evidence="1">
    <location>
        <begin position="326"/>
        <end position="387"/>
    </location>
</feature>
<feature type="compositionally biased region" description="Low complexity" evidence="1">
    <location>
        <begin position="25"/>
        <end position="75"/>
    </location>
</feature>
<evidence type="ECO:0000256" key="1">
    <source>
        <dbReference type="SAM" id="MobiDB-lite"/>
    </source>
</evidence>
<accession>A0A9W8BJ66</accession>
<protein>
    <submittedName>
        <fullName evidence="2">Uncharacterized protein</fullName>
    </submittedName>
</protein>
<dbReference type="EMBL" id="JANBQF010000197">
    <property type="protein sequence ID" value="KAJ2003774.1"/>
    <property type="molecule type" value="Genomic_DNA"/>
</dbReference>
<reference evidence="2" key="1">
    <citation type="submission" date="2022-07" db="EMBL/GenBank/DDBJ databases">
        <title>Phylogenomic reconstructions and comparative analyses of Kickxellomycotina fungi.</title>
        <authorList>
            <person name="Reynolds N.K."/>
            <person name="Stajich J.E."/>
            <person name="Barry K."/>
            <person name="Grigoriev I.V."/>
            <person name="Crous P."/>
            <person name="Smith M.E."/>
        </authorList>
    </citation>
    <scope>NUCLEOTIDE SEQUENCE</scope>
    <source>
        <strain evidence="2">IMI 214461</strain>
    </source>
</reference>
<feature type="compositionally biased region" description="Low complexity" evidence="1">
    <location>
        <begin position="454"/>
        <end position="469"/>
    </location>
</feature>
<feature type="compositionally biased region" description="Polar residues" evidence="1">
    <location>
        <begin position="126"/>
        <end position="146"/>
    </location>
</feature>
<feature type="region of interest" description="Disordered" evidence="1">
    <location>
        <begin position="407"/>
        <end position="486"/>
    </location>
</feature>
<feature type="compositionally biased region" description="Basic and acidic residues" evidence="1">
    <location>
        <begin position="89"/>
        <end position="109"/>
    </location>
</feature>
<feature type="compositionally biased region" description="Polar residues" evidence="1">
    <location>
        <begin position="162"/>
        <end position="184"/>
    </location>
</feature>
<feature type="region of interest" description="Disordered" evidence="1">
    <location>
        <begin position="1"/>
        <end position="202"/>
    </location>
</feature>
<evidence type="ECO:0000313" key="2">
    <source>
        <dbReference type="EMBL" id="KAJ2003774.1"/>
    </source>
</evidence>
<dbReference type="Proteomes" id="UP001150907">
    <property type="component" value="Unassembled WGS sequence"/>
</dbReference>
<dbReference type="AlphaFoldDB" id="A0A9W8BJ66"/>
<comment type="caution">
    <text evidence="2">The sequence shown here is derived from an EMBL/GenBank/DDBJ whole genome shotgun (WGS) entry which is preliminary data.</text>
</comment>
<evidence type="ECO:0000313" key="3">
    <source>
        <dbReference type="Proteomes" id="UP001150907"/>
    </source>
</evidence>
<keyword evidence="3" id="KW-1185">Reference proteome</keyword>
<name>A0A9W8BJ66_9FUNG</name>
<feature type="compositionally biased region" description="Polar residues" evidence="1">
    <location>
        <begin position="326"/>
        <end position="347"/>
    </location>
</feature>
<proteinExistence type="predicted"/>
<sequence>MSVSHDNADYSPVIYTNQNAAPPVSGGSLSNLLDNSNSSSMGSSPRRPSSLYSSQIGTAAADAAHTGPASSYAEGEGAGGYTAIRHKHPDSARDSAEIEEGERPTEPPHLRSISKPDNMPQHQHYHSQVSPLSSPYYNGRSSQSFHQPLGSHRSSAGHDDTTPPSIRQTRSEAQPATGSTSNHRGSISGSSTNGGGASSAALANMVHGNGGGTGTTDDGKNNYALWLPWEETALVDWLYEPTNCKLFNEPRRKKECHERIIRDILANKTSRAIEGKIRTLEKRYLKALSEIQRPDYATLHPGKAPLDVAEALCSYFHKLDVIFKSGQPQPQHQRAGSAQHQSQTQQKKAWPAGSPGAELGAGVSQGRNVSPFEQSASSPSASKPASATSLAGASSMAANSAAAAVGGAVAGGGSDASVLSVPRTSPPRISAAESLPYRTASGQTRKLAPKRGADGTAMADGGAGADADAPPMMNSSKRSRTFPASLHARHSPTRHLQLANSHISAAAAAEIQQQHPQLAMHPQVLAANLQYQHSHPQQQQHQQSLYQRLPEYARAYYHIESAASGVPVAGGGSGVRSLASGGGMPLAGSAISPMGISGAGNQVMMAMPPTPVQPLSSGTPSAAAGAATAICNMREAHGTAPAETRHSEAIQGTREELEWLQFRLRREELEFRKMVFVHEQDLEAKRMR</sequence>
<feature type="non-terminal residue" evidence="2">
    <location>
        <position position="688"/>
    </location>
</feature>
<gene>
    <name evidence="2" type="ORF">H4R26_002877</name>
</gene>
<organism evidence="2 3">
    <name type="scientific">Coemansia thaxteri</name>
    <dbReference type="NCBI Taxonomy" id="2663907"/>
    <lineage>
        <taxon>Eukaryota</taxon>
        <taxon>Fungi</taxon>
        <taxon>Fungi incertae sedis</taxon>
        <taxon>Zoopagomycota</taxon>
        <taxon>Kickxellomycotina</taxon>
        <taxon>Kickxellomycetes</taxon>
        <taxon>Kickxellales</taxon>
        <taxon>Kickxellaceae</taxon>
        <taxon>Coemansia</taxon>
    </lineage>
</organism>
<feature type="compositionally biased region" description="Low complexity" evidence="1">
    <location>
        <begin position="370"/>
        <end position="387"/>
    </location>
</feature>
<dbReference type="OrthoDB" id="5582579at2759"/>